<keyword evidence="9" id="KW-1185">Reference proteome</keyword>
<protein>
    <submittedName>
        <fullName evidence="8">Solute carrier family 22 member 13</fullName>
    </submittedName>
</protein>
<dbReference type="PANTHER" id="PTHR24064">
    <property type="entry name" value="SOLUTE CARRIER FAMILY 22 MEMBER"/>
    <property type="match status" value="1"/>
</dbReference>
<feature type="region of interest" description="Disordered" evidence="5">
    <location>
        <begin position="1"/>
        <end position="87"/>
    </location>
</feature>
<evidence type="ECO:0000256" key="2">
    <source>
        <dbReference type="ARBA" id="ARBA00022692"/>
    </source>
</evidence>
<dbReference type="EMBL" id="VIIS01001408">
    <property type="protein sequence ID" value="KAF0298822.1"/>
    <property type="molecule type" value="Genomic_DNA"/>
</dbReference>
<reference evidence="8 9" key="1">
    <citation type="submission" date="2019-07" db="EMBL/GenBank/DDBJ databases">
        <title>Draft genome assembly of a fouling barnacle, Amphibalanus amphitrite (Darwin, 1854): The first reference genome for Thecostraca.</title>
        <authorList>
            <person name="Kim W."/>
        </authorList>
    </citation>
    <scope>NUCLEOTIDE SEQUENCE [LARGE SCALE GENOMIC DNA]</scope>
    <source>
        <strain evidence="8">SNU_AA5</strain>
        <tissue evidence="8">Soma without cirri and trophi</tissue>
    </source>
</reference>
<dbReference type="Proteomes" id="UP000440578">
    <property type="component" value="Unassembled WGS sequence"/>
</dbReference>
<evidence type="ECO:0000256" key="6">
    <source>
        <dbReference type="SAM" id="Phobius"/>
    </source>
</evidence>
<keyword evidence="2 6" id="KW-0812">Transmembrane</keyword>
<dbReference type="GO" id="GO:0016020">
    <property type="term" value="C:membrane"/>
    <property type="evidence" value="ECO:0007669"/>
    <property type="project" value="UniProtKB-SubCell"/>
</dbReference>
<feature type="transmembrane region" description="Helical" evidence="6">
    <location>
        <begin position="346"/>
        <end position="366"/>
    </location>
</feature>
<evidence type="ECO:0000313" key="8">
    <source>
        <dbReference type="EMBL" id="KAF0298822.1"/>
    </source>
</evidence>
<keyword evidence="3 6" id="KW-1133">Transmembrane helix</keyword>
<proteinExistence type="predicted"/>
<dbReference type="GO" id="GO:0022857">
    <property type="term" value="F:transmembrane transporter activity"/>
    <property type="evidence" value="ECO:0007669"/>
    <property type="project" value="InterPro"/>
</dbReference>
<dbReference type="AlphaFoldDB" id="A0A6A4W742"/>
<feature type="transmembrane region" description="Helical" evidence="6">
    <location>
        <begin position="234"/>
        <end position="253"/>
    </location>
</feature>
<sequence>MSSTAGTGPGQDGGPGKGAEQGPVQPPALDEAGVLARQRRTAPSGEQATPRAGWQERLAPLAQEERMTPLQTPDKCGKSSSGSLSAERWPKKFEGDFDELLNLVGDFGRFQWRLFLLLQLPFFFLAFNYFGQIWLTLEPDHWCRVPALEARGWTQQQIRNLSSPLETRSTGLKHSQCRMYDVDFGTVDPDSWAPANDTPTVACRHGWAYDFSLIYPTIVSDNDWVCDQAWKPTLAYSAFFAGSMVGTVGFSHLSDRVGRLPVLVLSNIVCGVAGFACAFVSSLPVFASLRFVAGLANNQMTTQAIVLMSEFVGPRHRAMVVNVPLATSLCGGMVVMPWIARLLYHWTYVAMAFSAPMLLTLLYYLLGVPESCRWLQHVGRVDAAVREMRAIAKENGRDVPDEVFERFTVAAKRHHDLEEAQPRPSLLDALRLPRLRLRLLTITVATMATLLAFDLIARSTELDLDVYTSQSLLGLTEAPADLFTWLLLETLGRRWSMCGSMVTASGLALGLSSLLREGGRPIASTTVAFLCRCSVTVAFNVLWSQHMELVPTVIRGRACGVANVAGHACVMLSPVVLSLARVDRGLPALVLAAVSLLGGLVTSTLPETSHRPLPDTLEQGDAFGQRPALLPVLLVQPVRRRR</sequence>
<dbReference type="SUPFAM" id="SSF103473">
    <property type="entry name" value="MFS general substrate transporter"/>
    <property type="match status" value="1"/>
</dbReference>
<dbReference type="PROSITE" id="PS50850">
    <property type="entry name" value="MFS"/>
    <property type="match status" value="1"/>
</dbReference>
<dbReference type="InterPro" id="IPR036259">
    <property type="entry name" value="MFS_trans_sf"/>
</dbReference>
<dbReference type="Pfam" id="PF07690">
    <property type="entry name" value="MFS_1"/>
    <property type="match status" value="1"/>
</dbReference>
<evidence type="ECO:0000259" key="7">
    <source>
        <dbReference type="PROSITE" id="PS50850"/>
    </source>
</evidence>
<comment type="caution">
    <text evidence="8">The sequence shown here is derived from an EMBL/GenBank/DDBJ whole genome shotgun (WGS) entry which is preliminary data.</text>
</comment>
<keyword evidence="4 6" id="KW-0472">Membrane</keyword>
<evidence type="ECO:0000256" key="3">
    <source>
        <dbReference type="ARBA" id="ARBA00022989"/>
    </source>
</evidence>
<evidence type="ECO:0000256" key="5">
    <source>
        <dbReference type="SAM" id="MobiDB-lite"/>
    </source>
</evidence>
<feature type="transmembrane region" description="Helical" evidence="6">
    <location>
        <begin position="260"/>
        <end position="281"/>
    </location>
</feature>
<accession>A0A6A4W742</accession>
<feature type="transmembrane region" description="Helical" evidence="6">
    <location>
        <begin position="319"/>
        <end position="340"/>
    </location>
</feature>
<feature type="transmembrane region" description="Helical" evidence="6">
    <location>
        <begin position="114"/>
        <end position="135"/>
    </location>
</feature>
<dbReference type="InterPro" id="IPR011701">
    <property type="entry name" value="MFS"/>
</dbReference>
<evidence type="ECO:0000256" key="4">
    <source>
        <dbReference type="ARBA" id="ARBA00023136"/>
    </source>
</evidence>
<evidence type="ECO:0000256" key="1">
    <source>
        <dbReference type="ARBA" id="ARBA00004141"/>
    </source>
</evidence>
<feature type="domain" description="Major facilitator superfamily (MFS) profile" evidence="7">
    <location>
        <begin position="169"/>
        <end position="610"/>
    </location>
</feature>
<gene>
    <name evidence="8" type="primary">Slc22a13</name>
    <name evidence="8" type="ORF">FJT64_003822</name>
</gene>
<dbReference type="OrthoDB" id="6884957at2759"/>
<feature type="transmembrane region" description="Helical" evidence="6">
    <location>
        <begin position="437"/>
        <end position="457"/>
    </location>
</feature>
<name>A0A6A4W742_AMPAM</name>
<organism evidence="8 9">
    <name type="scientific">Amphibalanus amphitrite</name>
    <name type="common">Striped barnacle</name>
    <name type="synonym">Balanus amphitrite</name>
    <dbReference type="NCBI Taxonomy" id="1232801"/>
    <lineage>
        <taxon>Eukaryota</taxon>
        <taxon>Metazoa</taxon>
        <taxon>Ecdysozoa</taxon>
        <taxon>Arthropoda</taxon>
        <taxon>Crustacea</taxon>
        <taxon>Multicrustacea</taxon>
        <taxon>Cirripedia</taxon>
        <taxon>Thoracica</taxon>
        <taxon>Thoracicalcarea</taxon>
        <taxon>Balanomorpha</taxon>
        <taxon>Balanoidea</taxon>
        <taxon>Balanidae</taxon>
        <taxon>Amphibalaninae</taxon>
        <taxon>Amphibalanus</taxon>
    </lineage>
</organism>
<dbReference type="Gene3D" id="1.20.1250.20">
    <property type="entry name" value="MFS general substrate transporter like domains"/>
    <property type="match status" value="1"/>
</dbReference>
<feature type="compositionally biased region" description="Gly residues" evidence="5">
    <location>
        <begin position="7"/>
        <end position="19"/>
    </location>
</feature>
<dbReference type="InterPro" id="IPR020846">
    <property type="entry name" value="MFS_dom"/>
</dbReference>
<comment type="subcellular location">
    <subcellularLocation>
        <location evidence="1">Membrane</location>
        <topology evidence="1">Multi-pass membrane protein</topology>
    </subcellularLocation>
</comment>
<evidence type="ECO:0000313" key="9">
    <source>
        <dbReference type="Proteomes" id="UP000440578"/>
    </source>
</evidence>